<keyword evidence="3" id="KW-0378">Hydrolase</keyword>
<dbReference type="Pfam" id="PF02897">
    <property type="entry name" value="Peptidase_S9_N"/>
    <property type="match status" value="1"/>
</dbReference>
<dbReference type="InterPro" id="IPR051543">
    <property type="entry name" value="Serine_Peptidase_S9A"/>
</dbReference>
<feature type="domain" description="Peptidase S9 prolyl oligopeptidase catalytic" evidence="5">
    <location>
        <begin position="470"/>
        <end position="684"/>
    </location>
</feature>
<dbReference type="SUPFAM" id="SSF50993">
    <property type="entry name" value="Peptidase/esterase 'gauge' domain"/>
    <property type="match status" value="1"/>
</dbReference>
<dbReference type="EMBL" id="BPFB01000011">
    <property type="protein sequence ID" value="GIU44930.1"/>
    <property type="molecule type" value="Genomic_DNA"/>
</dbReference>
<feature type="domain" description="Peptidase S9A N-terminal" evidence="6">
    <location>
        <begin position="9"/>
        <end position="401"/>
    </location>
</feature>
<evidence type="ECO:0000256" key="2">
    <source>
        <dbReference type="ARBA" id="ARBA00022670"/>
    </source>
</evidence>
<dbReference type="InterPro" id="IPR002470">
    <property type="entry name" value="Peptidase_S9A"/>
</dbReference>
<comment type="similarity">
    <text evidence="1">Belongs to the peptidase S9A family.</text>
</comment>
<sequence length="696" mass="79744">MHSISPPLAAKKPHSLIHHGVERIDNYYWLRDDTRQSPEVIAHLNAENNYHQQCFKPFAPLQARLFDELVGRLDKDESSVPYYWHSHWYWSRYHKEGEYPILLRKPQLNSDAEEVLLDVNQRAHGHEFYGLGSFAISPDEQLLAFSEDKLSRRIYTIHIKHLEQGELLEETLEGTDGSIVWANDNLHLFYIAKDPQTLLGYQVFRHRLGQPQSADTLVYEEQDDSFYLSLGKSLDETRIELYHESTITSEVSVLDADQALDHFTALLPRETGHEYSVAKRGGDYFILTNWQAVNFRLMQVAEADFANKHVWQEVIAADDQCRIEEFLVLQDYLIVQQRRQGLSQITVYPDQLPSYQIDFDDPAYVVGFDVNPRQDSHQLRLYYASPTTPESIYQYDLTQASPKRLLKRENVLGGFNSEHYQAERLFIDARDGASIPVTLVYNKSLFKRDGSNPLYQYGYGAYGYTIDADFDSAILSLLDRGVVYAIAHVRGGEMLGRPWYDAGRLFNKQNSFNDFVDVTQALIQQQYADPHKVVATGGSAGGLLMGAVINQAPELYFAVAAHVPFVDIVTTMLDESIPLTTNEYDEWGNPNDKAAFDYMLTYSPYDQITRQAYPHLLVTTGLHDSQVQYFEPAKWVAKLREYKTDDNLLLFHIDMEAGHGGKSGRYHRYQDTAEEYAFLLGLLGAESILTNSTSCR</sequence>
<dbReference type="Proteomes" id="UP000761574">
    <property type="component" value="Unassembled WGS sequence"/>
</dbReference>
<comment type="caution">
    <text evidence="7">The sequence shown here is derived from an EMBL/GenBank/DDBJ whole genome shotgun (WGS) entry which is preliminary data.</text>
</comment>
<dbReference type="PRINTS" id="PR00862">
    <property type="entry name" value="PROLIGOPTASE"/>
</dbReference>
<dbReference type="InterPro" id="IPR029058">
    <property type="entry name" value="AB_hydrolase_fold"/>
</dbReference>
<evidence type="ECO:0000259" key="5">
    <source>
        <dbReference type="Pfam" id="PF00326"/>
    </source>
</evidence>
<dbReference type="InterPro" id="IPR023302">
    <property type="entry name" value="Pept_S9A_N"/>
</dbReference>
<proteinExistence type="inferred from homology"/>
<dbReference type="Gene3D" id="3.40.50.1820">
    <property type="entry name" value="alpha/beta hydrolase"/>
    <property type="match status" value="1"/>
</dbReference>
<dbReference type="PANTHER" id="PTHR11757">
    <property type="entry name" value="PROTEASE FAMILY S9A OLIGOPEPTIDASE"/>
    <property type="match status" value="1"/>
</dbReference>
<dbReference type="RefSeq" id="WP_119978666.1">
    <property type="nucleotide sequence ID" value="NZ_BPFB01000011.1"/>
</dbReference>
<evidence type="ECO:0000256" key="1">
    <source>
        <dbReference type="ARBA" id="ARBA00005228"/>
    </source>
</evidence>
<dbReference type="SUPFAM" id="SSF53474">
    <property type="entry name" value="alpha/beta-Hydrolases"/>
    <property type="match status" value="1"/>
</dbReference>
<keyword evidence="4" id="KW-0720">Serine protease</keyword>
<reference evidence="7 8" key="1">
    <citation type="submission" date="2021-05" db="EMBL/GenBank/DDBJ databases">
        <title>Molecular characterization for Shewanella algae harboring chromosomal blaOXA-55-like strains isolated from clinical and environment sample.</title>
        <authorList>
            <person name="Ohama Y."/>
            <person name="Aoki K."/>
            <person name="Harada S."/>
            <person name="Moriya K."/>
            <person name="Ishii Y."/>
            <person name="Tateda K."/>
        </authorList>
    </citation>
    <scope>NUCLEOTIDE SEQUENCE [LARGE SCALE GENOMIC DNA]</scope>
    <source>
        <strain evidence="7 8">LMG 23746</strain>
    </source>
</reference>
<keyword evidence="8" id="KW-1185">Reference proteome</keyword>
<organism evidence="7 8">
    <name type="scientific">Shewanella algidipiscicola</name>
    <dbReference type="NCBI Taxonomy" id="614070"/>
    <lineage>
        <taxon>Bacteria</taxon>
        <taxon>Pseudomonadati</taxon>
        <taxon>Pseudomonadota</taxon>
        <taxon>Gammaproteobacteria</taxon>
        <taxon>Alteromonadales</taxon>
        <taxon>Shewanellaceae</taxon>
        <taxon>Shewanella</taxon>
    </lineage>
</organism>
<evidence type="ECO:0000256" key="3">
    <source>
        <dbReference type="ARBA" id="ARBA00022801"/>
    </source>
</evidence>
<dbReference type="PANTHER" id="PTHR11757:SF19">
    <property type="entry name" value="PROLYL ENDOPEPTIDASE-LIKE"/>
    <property type="match status" value="1"/>
</dbReference>
<evidence type="ECO:0000313" key="7">
    <source>
        <dbReference type="EMBL" id="GIU44930.1"/>
    </source>
</evidence>
<name>A0ABQ4PBI6_9GAMM</name>
<keyword evidence="2" id="KW-0645">Protease</keyword>
<dbReference type="InterPro" id="IPR001375">
    <property type="entry name" value="Peptidase_S9_cat"/>
</dbReference>
<dbReference type="Gene3D" id="2.130.10.120">
    <property type="entry name" value="Prolyl oligopeptidase, N-terminal domain"/>
    <property type="match status" value="1"/>
</dbReference>
<accession>A0ABQ4PBI6</accession>
<protein>
    <submittedName>
        <fullName evidence="7">Oligopeptidase B</fullName>
    </submittedName>
</protein>
<dbReference type="Pfam" id="PF00326">
    <property type="entry name" value="Peptidase_S9"/>
    <property type="match status" value="1"/>
</dbReference>
<evidence type="ECO:0000313" key="8">
    <source>
        <dbReference type="Proteomes" id="UP000761574"/>
    </source>
</evidence>
<evidence type="ECO:0000259" key="6">
    <source>
        <dbReference type="Pfam" id="PF02897"/>
    </source>
</evidence>
<evidence type="ECO:0000256" key="4">
    <source>
        <dbReference type="ARBA" id="ARBA00022825"/>
    </source>
</evidence>
<gene>
    <name evidence="7" type="primary">ptrB</name>
    <name evidence="7" type="ORF">TUM4630_11770</name>
</gene>